<sequence>MTISLSDLSMAHPVYTLNLTAAQRSALEWLTCNGALYEPMEVDPKQIAEDCGTSVSTVYEALTRLTSLRLLDRTEGTNIYRVSPRFFFAQNPEIAQLVLDALTFPDVVPDERAHRPRRTSAGDMQRRREVRPVS</sequence>
<evidence type="ECO:0000313" key="2">
    <source>
        <dbReference type="EMBL" id="MDT0432890.1"/>
    </source>
</evidence>
<protein>
    <submittedName>
        <fullName evidence="2">MarR family transcriptional regulator</fullName>
    </submittedName>
</protein>
<keyword evidence="3" id="KW-1185">Reference proteome</keyword>
<name>A0ABU2RVM7_9ACTN</name>
<accession>A0ABU2RVM7</accession>
<dbReference type="RefSeq" id="WP_311661810.1">
    <property type="nucleotide sequence ID" value="NZ_JAVREX010000033.1"/>
</dbReference>
<evidence type="ECO:0000313" key="3">
    <source>
        <dbReference type="Proteomes" id="UP001183777"/>
    </source>
</evidence>
<dbReference type="InterPro" id="IPR036388">
    <property type="entry name" value="WH-like_DNA-bd_sf"/>
</dbReference>
<organism evidence="2 3">
    <name type="scientific">Streptomyces salyersiae</name>
    <dbReference type="NCBI Taxonomy" id="3075530"/>
    <lineage>
        <taxon>Bacteria</taxon>
        <taxon>Bacillati</taxon>
        <taxon>Actinomycetota</taxon>
        <taxon>Actinomycetes</taxon>
        <taxon>Kitasatosporales</taxon>
        <taxon>Streptomycetaceae</taxon>
        <taxon>Streptomyces</taxon>
    </lineage>
</organism>
<reference evidence="3" key="1">
    <citation type="submission" date="2023-07" db="EMBL/GenBank/DDBJ databases">
        <title>30 novel species of actinomycetes from the DSMZ collection.</title>
        <authorList>
            <person name="Nouioui I."/>
        </authorList>
    </citation>
    <scope>NUCLEOTIDE SEQUENCE [LARGE SCALE GENOMIC DNA]</scope>
    <source>
        <strain evidence="3">DSM 41770</strain>
    </source>
</reference>
<dbReference type="SUPFAM" id="SSF46785">
    <property type="entry name" value="Winged helix' DNA-binding domain"/>
    <property type="match status" value="1"/>
</dbReference>
<proteinExistence type="predicted"/>
<dbReference type="Proteomes" id="UP001183777">
    <property type="component" value="Unassembled WGS sequence"/>
</dbReference>
<comment type="caution">
    <text evidence="2">The sequence shown here is derived from an EMBL/GenBank/DDBJ whole genome shotgun (WGS) entry which is preliminary data.</text>
</comment>
<dbReference type="EMBL" id="JAVREX010000033">
    <property type="protein sequence ID" value="MDT0432890.1"/>
    <property type="molecule type" value="Genomic_DNA"/>
</dbReference>
<evidence type="ECO:0000256" key="1">
    <source>
        <dbReference type="SAM" id="MobiDB-lite"/>
    </source>
</evidence>
<dbReference type="Gene3D" id="1.10.10.10">
    <property type="entry name" value="Winged helix-like DNA-binding domain superfamily/Winged helix DNA-binding domain"/>
    <property type="match status" value="1"/>
</dbReference>
<feature type="region of interest" description="Disordered" evidence="1">
    <location>
        <begin position="110"/>
        <end position="134"/>
    </location>
</feature>
<feature type="compositionally biased region" description="Basic and acidic residues" evidence="1">
    <location>
        <begin position="124"/>
        <end position="134"/>
    </location>
</feature>
<dbReference type="InterPro" id="IPR036390">
    <property type="entry name" value="WH_DNA-bd_sf"/>
</dbReference>
<gene>
    <name evidence="2" type="ORF">RM649_35400</name>
</gene>